<dbReference type="AlphaFoldDB" id="A0A8U7LZY7"/>
<evidence type="ECO:0000313" key="1">
    <source>
        <dbReference type="Ensembl" id="ENSCMUP00000029372.1"/>
    </source>
</evidence>
<organism evidence="1 2">
    <name type="scientific">Corvus moneduloides</name>
    <name type="common">New Caledonian crow</name>
    <dbReference type="NCBI Taxonomy" id="1196302"/>
    <lineage>
        <taxon>Eukaryota</taxon>
        <taxon>Metazoa</taxon>
        <taxon>Chordata</taxon>
        <taxon>Craniata</taxon>
        <taxon>Vertebrata</taxon>
        <taxon>Euteleostomi</taxon>
        <taxon>Archelosauria</taxon>
        <taxon>Archosauria</taxon>
        <taxon>Dinosauria</taxon>
        <taxon>Saurischia</taxon>
        <taxon>Theropoda</taxon>
        <taxon>Coelurosauria</taxon>
        <taxon>Aves</taxon>
        <taxon>Neognathae</taxon>
        <taxon>Neoaves</taxon>
        <taxon>Telluraves</taxon>
        <taxon>Australaves</taxon>
        <taxon>Passeriformes</taxon>
        <taxon>Corvoidea</taxon>
        <taxon>Corvidae</taxon>
        <taxon>Corvus</taxon>
    </lineage>
</organism>
<accession>A0A8U7LZY7</accession>
<reference evidence="1" key="2">
    <citation type="submission" date="2025-08" db="UniProtKB">
        <authorList>
            <consortium name="Ensembl"/>
        </authorList>
    </citation>
    <scope>IDENTIFICATION</scope>
</reference>
<reference evidence="1" key="3">
    <citation type="submission" date="2025-09" db="UniProtKB">
        <authorList>
            <consortium name="Ensembl"/>
        </authorList>
    </citation>
    <scope>IDENTIFICATION</scope>
</reference>
<protein>
    <submittedName>
        <fullName evidence="1">Transmembrane protein 80</fullName>
    </submittedName>
</protein>
<name>A0A8U7LZY7_CORMO</name>
<gene>
    <name evidence="1" type="primary">TMEM80</name>
</gene>
<dbReference type="Proteomes" id="UP000694553">
    <property type="component" value="Unassembled WGS sequence"/>
</dbReference>
<keyword evidence="2" id="KW-1185">Reference proteome</keyword>
<dbReference type="Ensembl" id="ENSCMUT00000032775.1">
    <property type="protein sequence ID" value="ENSCMUP00000029372.1"/>
    <property type="gene ID" value="ENSCMUG00000019091.1"/>
</dbReference>
<proteinExistence type="predicted"/>
<sequence>MAVPSRGRTSEILSSLPLQILLYVNGIYYIFYFLATLAMIIYKSKSQVFSAEQAVLMHSWALSCCVFLLYLLWFILQVKFSVIQMIFWLLILLCFSFWPFWKCFDCTWVGHVIQCTWNVICKHESFGKWSLLVEQIFGDPYTFPFTPEDTCKHHQHLPVTKMEGQEGPPDPVQSMLKLLQVQFLKNPNHH</sequence>
<evidence type="ECO:0000313" key="2">
    <source>
        <dbReference type="Proteomes" id="UP000694553"/>
    </source>
</evidence>
<reference evidence="2" key="1">
    <citation type="submission" date="2019-10" db="EMBL/GenBank/DDBJ databases">
        <title>Corvus moneduloides (New Caledonian crow) genome, bCorMon1, primary haplotype.</title>
        <authorList>
            <person name="Rutz C."/>
            <person name="Fungtammasan C."/>
            <person name="Mountcastle J."/>
            <person name="Formenti G."/>
            <person name="Chow W."/>
            <person name="Howe K."/>
            <person name="Steele M.P."/>
            <person name="Fernandes J."/>
            <person name="Gilbert M.T.P."/>
            <person name="Fedrigo O."/>
            <person name="Jarvis E.D."/>
            <person name="Gemmell N."/>
        </authorList>
    </citation>
    <scope>NUCLEOTIDE SEQUENCE [LARGE SCALE GENOMIC DNA]</scope>
</reference>